<keyword evidence="4" id="KW-1185">Reference proteome</keyword>
<reference evidence="3 4" key="1">
    <citation type="journal article" date="2021" name="Nat. Plants">
        <title>The Taxus genome provides insights into paclitaxel biosynthesis.</title>
        <authorList>
            <person name="Xiong X."/>
            <person name="Gou J."/>
            <person name="Liao Q."/>
            <person name="Li Y."/>
            <person name="Zhou Q."/>
            <person name="Bi G."/>
            <person name="Li C."/>
            <person name="Du R."/>
            <person name="Wang X."/>
            <person name="Sun T."/>
            <person name="Guo L."/>
            <person name="Liang H."/>
            <person name="Lu P."/>
            <person name="Wu Y."/>
            <person name="Zhang Z."/>
            <person name="Ro D.K."/>
            <person name="Shang Y."/>
            <person name="Huang S."/>
            <person name="Yan J."/>
        </authorList>
    </citation>
    <scope>NUCLEOTIDE SEQUENCE [LARGE SCALE GENOMIC DNA]</scope>
    <source>
        <strain evidence="3">Ta-2019</strain>
    </source>
</reference>
<evidence type="ECO:0000256" key="2">
    <source>
        <dbReference type="SAM" id="Phobius"/>
    </source>
</evidence>
<proteinExistence type="inferred from homology"/>
<organism evidence="3 4">
    <name type="scientific">Taxus chinensis</name>
    <name type="common">Chinese yew</name>
    <name type="synonym">Taxus wallichiana var. chinensis</name>
    <dbReference type="NCBI Taxonomy" id="29808"/>
    <lineage>
        <taxon>Eukaryota</taxon>
        <taxon>Viridiplantae</taxon>
        <taxon>Streptophyta</taxon>
        <taxon>Embryophyta</taxon>
        <taxon>Tracheophyta</taxon>
        <taxon>Spermatophyta</taxon>
        <taxon>Pinopsida</taxon>
        <taxon>Pinidae</taxon>
        <taxon>Conifers II</taxon>
        <taxon>Cupressales</taxon>
        <taxon>Taxaceae</taxon>
        <taxon>Taxus</taxon>
    </lineage>
</organism>
<dbReference type="Proteomes" id="UP000824469">
    <property type="component" value="Unassembled WGS sequence"/>
</dbReference>
<feature type="transmembrane region" description="Helical" evidence="2">
    <location>
        <begin position="92"/>
        <end position="114"/>
    </location>
</feature>
<gene>
    <name evidence="3" type="ORF">KI387_015423</name>
</gene>
<keyword evidence="2" id="KW-0472">Membrane</keyword>
<dbReference type="GO" id="GO:0016020">
    <property type="term" value="C:membrane"/>
    <property type="evidence" value="ECO:0007669"/>
    <property type="project" value="InterPro"/>
</dbReference>
<comment type="caution">
    <text evidence="3">The sequence shown here is derived from an EMBL/GenBank/DDBJ whole genome shotgun (WGS) entry which is preliminary data.</text>
</comment>
<dbReference type="GO" id="GO:0015297">
    <property type="term" value="F:antiporter activity"/>
    <property type="evidence" value="ECO:0007669"/>
    <property type="project" value="InterPro"/>
</dbReference>
<dbReference type="Pfam" id="PF01554">
    <property type="entry name" value="MatE"/>
    <property type="match status" value="1"/>
</dbReference>
<evidence type="ECO:0000313" key="3">
    <source>
        <dbReference type="EMBL" id="KAH9320784.1"/>
    </source>
</evidence>
<feature type="transmembrane region" description="Helical" evidence="2">
    <location>
        <begin position="120"/>
        <end position="139"/>
    </location>
</feature>
<dbReference type="PANTHER" id="PTHR11206">
    <property type="entry name" value="MULTIDRUG RESISTANCE PROTEIN"/>
    <property type="match status" value="1"/>
</dbReference>
<dbReference type="AlphaFoldDB" id="A0AA38GCM6"/>
<dbReference type="InterPro" id="IPR002528">
    <property type="entry name" value="MATE_fam"/>
</dbReference>
<evidence type="ECO:0000313" key="4">
    <source>
        <dbReference type="Proteomes" id="UP000824469"/>
    </source>
</evidence>
<dbReference type="EMBL" id="JAHRHJ020000003">
    <property type="protein sequence ID" value="KAH9320784.1"/>
    <property type="molecule type" value="Genomic_DNA"/>
</dbReference>
<feature type="transmembrane region" description="Helical" evidence="2">
    <location>
        <begin position="12"/>
        <end position="33"/>
    </location>
</feature>
<dbReference type="GO" id="GO:0042910">
    <property type="term" value="F:xenobiotic transmembrane transporter activity"/>
    <property type="evidence" value="ECO:0007669"/>
    <property type="project" value="InterPro"/>
</dbReference>
<feature type="non-terminal residue" evidence="3">
    <location>
        <position position="225"/>
    </location>
</feature>
<protein>
    <submittedName>
        <fullName evidence="3">Uncharacterized protein</fullName>
    </submittedName>
</protein>
<feature type="transmembrane region" description="Helical" evidence="2">
    <location>
        <begin position="167"/>
        <end position="185"/>
    </location>
</feature>
<comment type="similarity">
    <text evidence="1">Belongs to the multi antimicrobial extrusion (MATE) (TC 2.A.66.1) family.</text>
</comment>
<name>A0AA38GCM6_TAXCH</name>
<sequence length="225" mass="25821">VRTRLMTVTFPFWSLISFCIPIGMTIAPLGTIASLSTIKATRWCHLLLSYTAVQVRTGEAEVLLKIRNTEEELERWPGWKQVIWELQNQKSIGLPIAAMNMMWFGRIVISIAFLGRLREFQLAGGALVLTFANVTAFLVQAGLSDGMEPLCAQAFGATDHELLDTTLYRGVLVLLLGALPIRFLWLNVESLLLKLGQDKETSYYWIWWPGSIWFFCYWIWWRPLF</sequence>
<evidence type="ECO:0000256" key="1">
    <source>
        <dbReference type="ARBA" id="ARBA00010199"/>
    </source>
</evidence>
<accession>A0AA38GCM6</accession>
<keyword evidence="2" id="KW-0812">Transmembrane</keyword>
<feature type="transmembrane region" description="Helical" evidence="2">
    <location>
        <begin position="205"/>
        <end position="221"/>
    </location>
</feature>
<keyword evidence="2" id="KW-1133">Transmembrane helix</keyword>